<dbReference type="Pfam" id="PF08852">
    <property type="entry name" value="DUF1822"/>
    <property type="match status" value="1"/>
</dbReference>
<organism evidence="1 2">
    <name type="scientific">Myxacorys almedinensis A</name>
    <dbReference type="NCBI Taxonomy" id="2690445"/>
    <lineage>
        <taxon>Bacteria</taxon>
        <taxon>Bacillati</taxon>
        <taxon>Cyanobacteriota</taxon>
        <taxon>Cyanophyceae</taxon>
        <taxon>Leptolyngbyales</taxon>
        <taxon>Leptolyngbyaceae</taxon>
        <taxon>Myxacorys</taxon>
        <taxon>Myxacorys almedinensis</taxon>
    </lineage>
</organism>
<protein>
    <submittedName>
        <fullName evidence="1">DUF1822 family protein</fullName>
    </submittedName>
</protein>
<reference evidence="1" key="1">
    <citation type="submission" date="2019-12" db="EMBL/GenBank/DDBJ databases">
        <title>High-Quality draft genome sequences of three cyanobacteria isolated from the limestone walls of the Old Cathedral of Coimbra.</title>
        <authorList>
            <person name="Tiago I."/>
            <person name="Soares F."/>
            <person name="Portugal A."/>
        </authorList>
    </citation>
    <scope>NUCLEOTIDE SEQUENCE</scope>
    <source>
        <strain evidence="1">A</strain>
    </source>
</reference>
<dbReference type="AlphaFoldDB" id="A0A8J7Z4G9"/>
<dbReference type="Proteomes" id="UP000646053">
    <property type="component" value="Unassembled WGS sequence"/>
</dbReference>
<keyword evidence="2" id="KW-1185">Reference proteome</keyword>
<comment type="caution">
    <text evidence="1">The sequence shown here is derived from an EMBL/GenBank/DDBJ whole genome shotgun (WGS) entry which is preliminary data.</text>
</comment>
<dbReference type="InterPro" id="IPR014951">
    <property type="entry name" value="DUF1822"/>
</dbReference>
<evidence type="ECO:0000313" key="1">
    <source>
        <dbReference type="EMBL" id="NDJ18001.1"/>
    </source>
</evidence>
<gene>
    <name evidence="1" type="ORF">GS601_11995</name>
</gene>
<dbReference type="EMBL" id="WVIE01000012">
    <property type="protein sequence ID" value="NDJ18001.1"/>
    <property type="molecule type" value="Genomic_DNA"/>
</dbReference>
<name>A0A8J7Z4G9_9CYAN</name>
<evidence type="ECO:0000313" key="2">
    <source>
        <dbReference type="Proteomes" id="UP000646053"/>
    </source>
</evidence>
<accession>A0A8J7Z4G9</accession>
<proteinExistence type="predicted"/>
<dbReference type="RefSeq" id="WP_162423521.1">
    <property type="nucleotide sequence ID" value="NZ_WVIE01000012.1"/>
</dbReference>
<sequence length="384" mass="43057">MISSMSPMASDIPYLQLEIPTASAERFWQPPSAFSANGIRWLASLNQMCLDTLLPWIRDTHAPNAQAWINPAAMPSIWEVVNGSAIALGQQRLIIIPTAASDFEELRVPQEWVDLPSWAGHYYVPVYVNPDDGEIWVLGYVTHHTLKQQGTYDPRDRTYSIASEDLLCDFNVLWTARRLCPNEGLQAAIAPLPSLPLERAKALIERLGDSTLVVPRLAVPFEVWGALVEHGGWRQQLYQHRLKLPEPGSVRQWLQTEMSGFAQQLGWGTMNLQAALARGSSYGSANGLVRHLTIAGNLYEFRVFQQSEAVWRFELQSAAIGGLVPGGFKLRLLTEDLMPFENNEDSATSAIAQLYLEVCLSPGDALIWEIEPLPDFYDREILRF</sequence>